<dbReference type="PROSITE" id="PS50045">
    <property type="entry name" value="SIGMA54_INTERACT_4"/>
    <property type="match status" value="1"/>
</dbReference>
<dbReference type="SMART" id="SM00091">
    <property type="entry name" value="PAS"/>
    <property type="match status" value="2"/>
</dbReference>
<dbReference type="SMART" id="SM00065">
    <property type="entry name" value="GAF"/>
    <property type="match status" value="1"/>
</dbReference>
<dbReference type="SMART" id="SM00086">
    <property type="entry name" value="PAC"/>
    <property type="match status" value="2"/>
</dbReference>
<dbReference type="InterPro" id="IPR000014">
    <property type="entry name" value="PAS"/>
</dbReference>
<dbReference type="Pfam" id="PF02954">
    <property type="entry name" value="HTH_8"/>
    <property type="match status" value="1"/>
</dbReference>
<dbReference type="PROSITE" id="PS50011">
    <property type="entry name" value="PROTEIN_KINASE_DOM"/>
    <property type="match status" value="1"/>
</dbReference>
<dbReference type="EMBL" id="CP060394">
    <property type="protein sequence ID" value="QNI30488.1"/>
    <property type="molecule type" value="Genomic_DNA"/>
</dbReference>
<dbReference type="InterPro" id="IPR025944">
    <property type="entry name" value="Sigma_54_int_dom_CS"/>
</dbReference>
<evidence type="ECO:0000259" key="8">
    <source>
        <dbReference type="PROSITE" id="PS50112"/>
    </source>
</evidence>
<dbReference type="InterPro" id="IPR053159">
    <property type="entry name" value="Hybrid_Histidine_Kinase"/>
</dbReference>
<dbReference type="Pfam" id="PF13191">
    <property type="entry name" value="AAA_16"/>
    <property type="match status" value="1"/>
</dbReference>
<dbReference type="Gene3D" id="1.10.10.60">
    <property type="entry name" value="Homeodomain-like"/>
    <property type="match status" value="1"/>
</dbReference>
<sequence>MAAASEYMLEPIRDGAEFTLYRARQHGNPSPVLVVAPTAEQPLPQSLRRLEHEYSLAAELEPAWAAKPLALTRHEGRTILVLADPGGEPLNRILEQDREQPLDLARFLRLAINLATALGHAHQRGLIHKDVKPENVLVDEAGCVWLTGFGIASRLPRERQAPAPPEIIVGSLAYMSPEQTGRMNRSMDTRSDLYSLGITLYQMLSGGLPFAAADPLEWVHCHIARQPVPPTDGRNIPKPLSDLIMKLLAKNPEERYQTAAGLEADLRRCLTDWQSHGRIDSFPLGTDDASDRLLIPEKLYGREREVDALLGTFDRVVAGGRPELLLVSGYSGVGKSAVVNELHKWLVPPRGLFASGKFDQYKRDIPYATVAQAFHSFIRPLLGKPEAELSKWRDDLNQALRPNGSLVLDLVPELRLIIGAQPPVAGLPPQEAKARAHLAFRQFIGVFARPEHPLALFLDDLQWLDAATLDFLEDLLVQQDLAHLLVVGAYRDNEVDAAHPLMRKLSAIREAGGKVQEIRLAPLGTGDLGHLIADALHCDPRRASSLAQLVHEKTAGNPFFAIQFIRALVDERLIAFDHGDARWQWDLNAIRAKAYTENVVDLMVAKLNRFPATTQRALQQFACIGNSAEAATLSAVLELTEQEVEAELWKALNQELIVESDGFWRFGHDRVQEAAYSTIAPELRAQAHLRIGRLLLAHTPPEKLEGAIFEIVNQFNRGAELITSENERFQVAELNLVAGKRAKAATAYASALKYFIAGEALLNNDPWESRRDLILGLELHRAECEFLTGELAVAEKRLTTLSSRAANTVERATVQCLRIDLYTVLEQPDRAVAACLEYLRHLGVEWPIHPSEDQARSEYERIWSQLGNREIEEVMDFPLMSDPTSVATLDVLTKVLPAALFTDWNLVAMVICRAISLSIERGNSDGSCVAYVFFSKVAGPRFGDYKAGFRFGQLGYELVDRRGLGRFRARTYLWFAQFVMPWTRHVRACRGLMRQALEAATRAGDLTVVGYSLDNLNTNFLAAGDPLAETQLQAENGLEFAERMRFRHLIDVMATQLGLIRTLRGLTYKFGRFDDGQLSEALLEQHLKANPATNVPECWYWIRKLQARFFAGDYPSALDAAAKAQPILWTSAAMFETAEYHFYAALTHAASCTSAVSNQDDPLSQRVAEDVYPSLRPKEYQQHLEALAAHYRQLEVWAENCAENFDDRAALVGAEIARIEGRELDAERLYEEAIRSAGSNGFVHNEALAYEVAARFYTARGFETFADAYLRNARNCYDRWGASGKVRLLDERYPRPREERTPTASAMLDPPGGRLDIETVVKASQAISSEMVLPRLIEKLLRIAVENAGAERGLLILRGGDESRIEAEATTGPDRVEVVFRQVAVAPSDLPQSALHYVIRTHDGVLLDDASSDNVYSKDEYVQLKRSRSVLCLPIVRQTKFVGALYLENNLTPGAFTPDRVTVLTLLASQAAISLENAALYGHLQLQVGLLQRLPVSAWTLKPDGTPDFVNQVWLEFSGQTLDFVRSHPEAWMTAVHPEDREAASKAFWEGICSGQGFAFETRSLRAQDGTYRWHLQQAVVLRDAEGKVLKFVGTTTDIDDQKRAEEKIRQSEKEARQLLDLSPLHITELGADGARLYTNRASLDYFGITLEEWQDADLRQVLHPQDAGFVINELPAKFQIGSPFEYEARLKRKGGQHRWFHYRLSPMSDEQGRITRWYAAGTDIEELKLAGQRLQEENVSLREEVDKASMFEEIVGTSALLKKVLSGVSKVAPTDSTVLITGETGTGKELVARAIHRRSRRSSHAFVSVNCAMIPRDLIASELFGHEKGAFTGATQLRSGRFELAEKGTIFLDEVGELPAETQVVLLRVLQEREFERIGGKGPIRADVRVIAATNRDLESAIESGTFRSDLFYRLNVFPIEMPPLRKRQEDIPLLVTYFLNRFARKAGRHFTAIDKQSLDLLQTYAWPGNIRELQNVIERSVIVNETQTFSVDESWLSPRPSSRGASIQTNLFNRPPAQEKALIEAVLRECGGRVYGPRGAAARLGIPRTTLETKIKSLKIDKNRFRGQIS</sequence>
<evidence type="ECO:0000313" key="11">
    <source>
        <dbReference type="Proteomes" id="UP000515312"/>
    </source>
</evidence>
<evidence type="ECO:0000259" key="6">
    <source>
        <dbReference type="PROSITE" id="PS50011"/>
    </source>
</evidence>
<dbReference type="InterPro" id="IPR009057">
    <property type="entry name" value="Homeodomain-like_sf"/>
</dbReference>
<keyword evidence="11" id="KW-1185">Reference proteome</keyword>
<evidence type="ECO:0000256" key="3">
    <source>
        <dbReference type="ARBA" id="ARBA00023015"/>
    </source>
</evidence>
<dbReference type="Gene3D" id="3.40.50.300">
    <property type="entry name" value="P-loop containing nucleotide triphosphate hydrolases"/>
    <property type="match status" value="2"/>
</dbReference>
<proteinExistence type="predicted"/>
<dbReference type="InterPro" id="IPR013655">
    <property type="entry name" value="PAS_fold_3"/>
</dbReference>
<evidence type="ECO:0000256" key="2">
    <source>
        <dbReference type="ARBA" id="ARBA00022840"/>
    </source>
</evidence>
<dbReference type="NCBIfam" id="TIGR00229">
    <property type="entry name" value="sensory_box"/>
    <property type="match status" value="2"/>
</dbReference>
<dbReference type="PANTHER" id="PTHR43642">
    <property type="entry name" value="HYBRID SIGNAL TRANSDUCTION HISTIDINE KINASE G"/>
    <property type="match status" value="1"/>
</dbReference>
<dbReference type="GO" id="GO:0004672">
    <property type="term" value="F:protein kinase activity"/>
    <property type="evidence" value="ECO:0007669"/>
    <property type="project" value="InterPro"/>
</dbReference>
<dbReference type="Pfam" id="PF00158">
    <property type="entry name" value="Sigma54_activat"/>
    <property type="match status" value="1"/>
</dbReference>
<dbReference type="SMART" id="SM00382">
    <property type="entry name" value="AAA"/>
    <property type="match status" value="2"/>
</dbReference>
<dbReference type="InterPro" id="IPR003018">
    <property type="entry name" value="GAF"/>
</dbReference>
<dbReference type="InterPro" id="IPR029016">
    <property type="entry name" value="GAF-like_dom_sf"/>
</dbReference>
<dbReference type="GO" id="GO:0006355">
    <property type="term" value="P:regulation of DNA-templated transcription"/>
    <property type="evidence" value="ECO:0007669"/>
    <property type="project" value="InterPro"/>
</dbReference>
<dbReference type="InterPro" id="IPR002078">
    <property type="entry name" value="Sigma_54_int"/>
</dbReference>
<evidence type="ECO:0000259" key="7">
    <source>
        <dbReference type="PROSITE" id="PS50045"/>
    </source>
</evidence>
<keyword evidence="3" id="KW-0805">Transcription regulation</keyword>
<dbReference type="GO" id="GO:0009882">
    <property type="term" value="F:blue light photoreceptor activity"/>
    <property type="evidence" value="ECO:0007669"/>
    <property type="project" value="UniProtKB-ARBA"/>
</dbReference>
<dbReference type="PROSITE" id="PS50112">
    <property type="entry name" value="PAS"/>
    <property type="match status" value="1"/>
</dbReference>
<dbReference type="SMART" id="SM00220">
    <property type="entry name" value="S_TKc"/>
    <property type="match status" value="1"/>
</dbReference>
<dbReference type="PROSITE" id="PS50113">
    <property type="entry name" value="PAC"/>
    <property type="match status" value="2"/>
</dbReference>
<evidence type="ECO:0000256" key="1">
    <source>
        <dbReference type="ARBA" id="ARBA00022741"/>
    </source>
</evidence>
<dbReference type="Pfam" id="PF01590">
    <property type="entry name" value="GAF"/>
    <property type="match status" value="1"/>
</dbReference>
<dbReference type="Pfam" id="PF08447">
    <property type="entry name" value="PAS_3"/>
    <property type="match status" value="2"/>
</dbReference>
<dbReference type="SUPFAM" id="SSF55785">
    <property type="entry name" value="PYP-like sensor domain (PAS domain)"/>
    <property type="match status" value="2"/>
</dbReference>
<dbReference type="InterPro" id="IPR008271">
    <property type="entry name" value="Ser/Thr_kinase_AS"/>
</dbReference>
<dbReference type="PROSITE" id="PS00675">
    <property type="entry name" value="SIGMA54_INTERACT_1"/>
    <property type="match status" value="1"/>
</dbReference>
<dbReference type="InterPro" id="IPR025943">
    <property type="entry name" value="Sigma_54_int_dom_ATP-bd_2"/>
</dbReference>
<dbReference type="InterPro" id="IPR003593">
    <property type="entry name" value="AAA+_ATPase"/>
</dbReference>
<dbReference type="Gene3D" id="3.30.450.40">
    <property type="match status" value="1"/>
</dbReference>
<dbReference type="CDD" id="cd00009">
    <property type="entry name" value="AAA"/>
    <property type="match status" value="1"/>
</dbReference>
<feature type="domain" description="PAC" evidence="9">
    <location>
        <begin position="1685"/>
        <end position="1737"/>
    </location>
</feature>
<dbReference type="InterPro" id="IPR000719">
    <property type="entry name" value="Prot_kinase_dom"/>
</dbReference>
<dbReference type="FunFam" id="3.40.50.300:FF:000006">
    <property type="entry name" value="DNA-binding transcriptional regulator NtrC"/>
    <property type="match status" value="1"/>
</dbReference>
<evidence type="ECO:0000256" key="4">
    <source>
        <dbReference type="ARBA" id="ARBA00023125"/>
    </source>
</evidence>
<dbReference type="CDD" id="cd00130">
    <property type="entry name" value="PAS"/>
    <property type="match status" value="2"/>
</dbReference>
<dbReference type="InterPro" id="IPR001610">
    <property type="entry name" value="PAC"/>
</dbReference>
<dbReference type="InterPro" id="IPR011009">
    <property type="entry name" value="Kinase-like_dom_sf"/>
</dbReference>
<dbReference type="CDD" id="cd14014">
    <property type="entry name" value="STKc_PknB_like"/>
    <property type="match status" value="1"/>
</dbReference>
<gene>
    <name evidence="10" type="ORF">H7849_15175</name>
</gene>
<evidence type="ECO:0000259" key="9">
    <source>
        <dbReference type="PROSITE" id="PS50113"/>
    </source>
</evidence>
<dbReference type="Gene3D" id="3.30.450.20">
    <property type="entry name" value="PAS domain"/>
    <property type="match status" value="2"/>
</dbReference>
<name>A0A7G8BD68_9BACT</name>
<dbReference type="InterPro" id="IPR027417">
    <property type="entry name" value="P-loop_NTPase"/>
</dbReference>
<dbReference type="SUPFAM" id="SSF55781">
    <property type="entry name" value="GAF domain-like"/>
    <property type="match status" value="1"/>
</dbReference>
<dbReference type="PROSITE" id="PS00688">
    <property type="entry name" value="SIGMA54_INTERACT_3"/>
    <property type="match status" value="1"/>
</dbReference>
<dbReference type="InterPro" id="IPR041664">
    <property type="entry name" value="AAA_16"/>
</dbReference>
<dbReference type="GO" id="GO:0005524">
    <property type="term" value="F:ATP binding"/>
    <property type="evidence" value="ECO:0007669"/>
    <property type="project" value="UniProtKB-KW"/>
</dbReference>
<keyword evidence="5" id="KW-0804">Transcription</keyword>
<dbReference type="Gene3D" id="1.10.8.60">
    <property type="match status" value="1"/>
</dbReference>
<keyword evidence="4" id="KW-0238">DNA-binding</keyword>
<dbReference type="SUPFAM" id="SSF52540">
    <property type="entry name" value="P-loop containing nucleoside triphosphate hydrolases"/>
    <property type="match status" value="2"/>
</dbReference>
<keyword evidence="2" id="KW-0067">ATP-binding</keyword>
<dbReference type="InterPro" id="IPR002197">
    <property type="entry name" value="HTH_Fis"/>
</dbReference>
<dbReference type="InterPro" id="IPR025662">
    <property type="entry name" value="Sigma_54_int_dom_ATP-bd_1"/>
</dbReference>
<dbReference type="InterPro" id="IPR035965">
    <property type="entry name" value="PAS-like_dom_sf"/>
</dbReference>
<dbReference type="Pfam" id="PF25601">
    <property type="entry name" value="AAA_lid_14"/>
    <property type="match status" value="1"/>
</dbReference>
<dbReference type="Gene3D" id="1.10.510.10">
    <property type="entry name" value="Transferase(Phosphotransferase) domain 1"/>
    <property type="match status" value="1"/>
</dbReference>
<evidence type="ECO:0000256" key="5">
    <source>
        <dbReference type="ARBA" id="ARBA00023163"/>
    </source>
</evidence>
<protein>
    <submittedName>
        <fullName evidence="10">Sigma 54-interacting transcriptional regulator</fullName>
    </submittedName>
</protein>
<feature type="domain" description="PAC" evidence="9">
    <location>
        <begin position="1558"/>
        <end position="1611"/>
    </location>
</feature>
<dbReference type="Proteomes" id="UP000515312">
    <property type="component" value="Chromosome"/>
</dbReference>
<dbReference type="KEGG" id="adin:H7849_15175"/>
<dbReference type="GO" id="GO:0043565">
    <property type="term" value="F:sequence-specific DNA binding"/>
    <property type="evidence" value="ECO:0007669"/>
    <property type="project" value="InterPro"/>
</dbReference>
<dbReference type="RefSeq" id="WP_186740414.1">
    <property type="nucleotide sequence ID" value="NZ_CP060394.1"/>
</dbReference>
<dbReference type="PROSITE" id="PS00676">
    <property type="entry name" value="SIGMA54_INTERACT_2"/>
    <property type="match status" value="1"/>
</dbReference>
<reference evidence="10 11" key="1">
    <citation type="submission" date="2020-08" db="EMBL/GenBank/DDBJ databases">
        <title>Edaphobacter telluris sp. nov. and Acidobacterium dinghuensis sp. nov., two acidobacteria isolated from forest soil.</title>
        <authorList>
            <person name="Fu J."/>
            <person name="Qiu L."/>
        </authorList>
    </citation>
    <scope>NUCLEOTIDE SEQUENCE [LARGE SCALE GENOMIC DNA]</scope>
    <source>
        <strain evidence="10">4Y35</strain>
    </source>
</reference>
<keyword evidence="1" id="KW-0547">Nucleotide-binding</keyword>
<feature type="domain" description="Protein kinase" evidence="6">
    <location>
        <begin position="6"/>
        <end position="279"/>
    </location>
</feature>
<accession>A0A7G8BD68</accession>
<dbReference type="PANTHER" id="PTHR43642:SF1">
    <property type="entry name" value="HYBRID SIGNAL TRANSDUCTION HISTIDINE KINASE G"/>
    <property type="match status" value="1"/>
</dbReference>
<feature type="domain" description="PAS" evidence="8">
    <location>
        <begin position="1612"/>
        <end position="1667"/>
    </location>
</feature>
<dbReference type="PROSITE" id="PS00108">
    <property type="entry name" value="PROTEIN_KINASE_ST"/>
    <property type="match status" value="1"/>
</dbReference>
<dbReference type="InterPro" id="IPR058031">
    <property type="entry name" value="AAA_lid_NorR"/>
</dbReference>
<dbReference type="Pfam" id="PF00069">
    <property type="entry name" value="Pkinase"/>
    <property type="match status" value="1"/>
</dbReference>
<dbReference type="SUPFAM" id="SSF46689">
    <property type="entry name" value="Homeodomain-like"/>
    <property type="match status" value="1"/>
</dbReference>
<evidence type="ECO:0000313" key="10">
    <source>
        <dbReference type="EMBL" id="QNI30488.1"/>
    </source>
</evidence>
<feature type="domain" description="Sigma-54 factor interaction" evidence="7">
    <location>
        <begin position="1755"/>
        <end position="1984"/>
    </location>
</feature>
<organism evidence="10 11">
    <name type="scientific">Alloacidobacterium dinghuense</name>
    <dbReference type="NCBI Taxonomy" id="2763107"/>
    <lineage>
        <taxon>Bacteria</taxon>
        <taxon>Pseudomonadati</taxon>
        <taxon>Acidobacteriota</taxon>
        <taxon>Terriglobia</taxon>
        <taxon>Terriglobales</taxon>
        <taxon>Acidobacteriaceae</taxon>
        <taxon>Alloacidobacterium</taxon>
    </lineage>
</organism>
<dbReference type="SUPFAM" id="SSF56112">
    <property type="entry name" value="Protein kinase-like (PK-like)"/>
    <property type="match status" value="1"/>
</dbReference>
<dbReference type="InterPro" id="IPR000700">
    <property type="entry name" value="PAS-assoc_C"/>
</dbReference>